<dbReference type="Proteomes" id="UP000654075">
    <property type="component" value="Unassembled WGS sequence"/>
</dbReference>
<dbReference type="AlphaFoldDB" id="A0A813DU31"/>
<evidence type="ECO:0000313" key="3">
    <source>
        <dbReference type="Proteomes" id="UP000654075"/>
    </source>
</evidence>
<gene>
    <name evidence="2" type="ORF">PGLA1383_LOCUS9503</name>
</gene>
<evidence type="ECO:0000313" key="2">
    <source>
        <dbReference type="EMBL" id="CAE8590790.1"/>
    </source>
</evidence>
<feature type="region of interest" description="Disordered" evidence="1">
    <location>
        <begin position="42"/>
        <end position="79"/>
    </location>
</feature>
<evidence type="ECO:0000256" key="1">
    <source>
        <dbReference type="SAM" id="MobiDB-lite"/>
    </source>
</evidence>
<protein>
    <submittedName>
        <fullName evidence="2">Uncharacterized protein</fullName>
    </submittedName>
</protein>
<feature type="non-terminal residue" evidence="2">
    <location>
        <position position="139"/>
    </location>
</feature>
<accession>A0A813DU31</accession>
<proteinExistence type="predicted"/>
<name>A0A813DU31_POLGL</name>
<dbReference type="EMBL" id="CAJNNV010004468">
    <property type="protein sequence ID" value="CAE8590790.1"/>
    <property type="molecule type" value="Genomic_DNA"/>
</dbReference>
<feature type="non-terminal residue" evidence="2">
    <location>
        <position position="1"/>
    </location>
</feature>
<comment type="caution">
    <text evidence="2">The sequence shown here is derived from an EMBL/GenBank/DDBJ whole genome shotgun (WGS) entry which is preliminary data.</text>
</comment>
<feature type="compositionally biased region" description="Polar residues" evidence="1">
    <location>
        <begin position="42"/>
        <end position="65"/>
    </location>
</feature>
<sequence length="139" mass="15118">AVRPNLSSAVSFDAKEVSRPKEWWTYRYAAAVPPLPTTIPVTKSSPSKVRDTSGSINVRDTSASINYGAPDGRSTSPGQVRSVECRAVFMHQSRSWKFSLPPESSVNDAISAATQQVLRNVVETDRRLGDKLSISVLPS</sequence>
<keyword evidence="3" id="KW-1185">Reference proteome</keyword>
<reference evidence="2" key="1">
    <citation type="submission" date="2021-02" db="EMBL/GenBank/DDBJ databases">
        <authorList>
            <person name="Dougan E. K."/>
            <person name="Rhodes N."/>
            <person name="Thang M."/>
            <person name="Chan C."/>
        </authorList>
    </citation>
    <scope>NUCLEOTIDE SEQUENCE</scope>
</reference>
<organism evidence="2 3">
    <name type="scientific">Polarella glacialis</name>
    <name type="common">Dinoflagellate</name>
    <dbReference type="NCBI Taxonomy" id="89957"/>
    <lineage>
        <taxon>Eukaryota</taxon>
        <taxon>Sar</taxon>
        <taxon>Alveolata</taxon>
        <taxon>Dinophyceae</taxon>
        <taxon>Suessiales</taxon>
        <taxon>Suessiaceae</taxon>
        <taxon>Polarella</taxon>
    </lineage>
</organism>